<feature type="region of interest" description="Disordered" evidence="1">
    <location>
        <begin position="1"/>
        <end position="180"/>
    </location>
</feature>
<name>A0A6A6PDU4_9PEZI</name>
<dbReference type="InterPro" id="IPR036629">
    <property type="entry name" value="YjbJ_sf"/>
</dbReference>
<evidence type="ECO:0000313" key="3">
    <source>
        <dbReference type="Proteomes" id="UP000799766"/>
    </source>
</evidence>
<feature type="compositionally biased region" description="Polar residues" evidence="1">
    <location>
        <begin position="30"/>
        <end position="41"/>
    </location>
</feature>
<feature type="compositionally biased region" description="Basic and acidic residues" evidence="1">
    <location>
        <begin position="145"/>
        <end position="160"/>
    </location>
</feature>
<feature type="compositionally biased region" description="Polar residues" evidence="1">
    <location>
        <begin position="1"/>
        <end position="11"/>
    </location>
</feature>
<dbReference type="SUPFAM" id="SSF69047">
    <property type="entry name" value="Hypothetical protein YjbJ"/>
    <property type="match status" value="1"/>
</dbReference>
<feature type="compositionally biased region" description="Basic and acidic residues" evidence="1">
    <location>
        <begin position="167"/>
        <end position="180"/>
    </location>
</feature>
<proteinExistence type="predicted"/>
<evidence type="ECO:0008006" key="4">
    <source>
        <dbReference type="Google" id="ProtNLM"/>
    </source>
</evidence>
<dbReference type="EMBL" id="MU001670">
    <property type="protein sequence ID" value="KAF2462148.1"/>
    <property type="molecule type" value="Genomic_DNA"/>
</dbReference>
<keyword evidence="3" id="KW-1185">Reference proteome</keyword>
<organism evidence="2 3">
    <name type="scientific">Lineolata rhizophorae</name>
    <dbReference type="NCBI Taxonomy" id="578093"/>
    <lineage>
        <taxon>Eukaryota</taxon>
        <taxon>Fungi</taxon>
        <taxon>Dikarya</taxon>
        <taxon>Ascomycota</taxon>
        <taxon>Pezizomycotina</taxon>
        <taxon>Dothideomycetes</taxon>
        <taxon>Dothideomycetes incertae sedis</taxon>
        <taxon>Lineolatales</taxon>
        <taxon>Lineolataceae</taxon>
        <taxon>Lineolata</taxon>
    </lineage>
</organism>
<feature type="compositionally biased region" description="Basic and acidic residues" evidence="1">
    <location>
        <begin position="42"/>
        <end position="52"/>
    </location>
</feature>
<evidence type="ECO:0000313" key="2">
    <source>
        <dbReference type="EMBL" id="KAF2462148.1"/>
    </source>
</evidence>
<dbReference type="PANTHER" id="PTHR40460">
    <property type="entry name" value="CHROMOSOME 1, WHOLE GENOME SHOTGUN SEQUENCE"/>
    <property type="match status" value="1"/>
</dbReference>
<dbReference type="Proteomes" id="UP000799766">
    <property type="component" value="Unassembled WGS sequence"/>
</dbReference>
<evidence type="ECO:0000256" key="1">
    <source>
        <dbReference type="SAM" id="MobiDB-lite"/>
    </source>
</evidence>
<sequence length="180" mass="19006">MSDKNTQPSTLQSVVDSAGAAAQSVVGSVTGNKADQTQAQDRQAKAETESDLSHTTAKAGPMTATPDGVAVDSEERRQGSWNQTIGSGKEMLGNVVGSENLRQQGIRQNQEGKEQEARGQLSDYGSGIKDRVGGAVGGAAAALQGDREEQERRMAQHDVGKTQQRGVEADLQKQVEAEQK</sequence>
<dbReference type="AlphaFoldDB" id="A0A6A6PDU4"/>
<dbReference type="PANTHER" id="PTHR40460:SF1">
    <property type="entry name" value="CSBD-LIKE DOMAIN-CONTAINING PROTEIN"/>
    <property type="match status" value="1"/>
</dbReference>
<reference evidence="2" key="1">
    <citation type="journal article" date="2020" name="Stud. Mycol.">
        <title>101 Dothideomycetes genomes: a test case for predicting lifestyles and emergence of pathogens.</title>
        <authorList>
            <person name="Haridas S."/>
            <person name="Albert R."/>
            <person name="Binder M."/>
            <person name="Bloem J."/>
            <person name="Labutti K."/>
            <person name="Salamov A."/>
            <person name="Andreopoulos B."/>
            <person name="Baker S."/>
            <person name="Barry K."/>
            <person name="Bills G."/>
            <person name="Bluhm B."/>
            <person name="Cannon C."/>
            <person name="Castanera R."/>
            <person name="Culley D."/>
            <person name="Daum C."/>
            <person name="Ezra D."/>
            <person name="Gonzalez J."/>
            <person name="Henrissat B."/>
            <person name="Kuo A."/>
            <person name="Liang C."/>
            <person name="Lipzen A."/>
            <person name="Lutzoni F."/>
            <person name="Magnuson J."/>
            <person name="Mondo S."/>
            <person name="Nolan M."/>
            <person name="Ohm R."/>
            <person name="Pangilinan J."/>
            <person name="Park H.-J."/>
            <person name="Ramirez L."/>
            <person name="Alfaro M."/>
            <person name="Sun H."/>
            <person name="Tritt A."/>
            <person name="Yoshinaga Y."/>
            <person name="Zwiers L.-H."/>
            <person name="Turgeon B."/>
            <person name="Goodwin S."/>
            <person name="Spatafora J."/>
            <person name="Crous P."/>
            <person name="Grigoriev I."/>
        </authorList>
    </citation>
    <scope>NUCLEOTIDE SEQUENCE</scope>
    <source>
        <strain evidence="2">ATCC 16933</strain>
    </source>
</reference>
<protein>
    <recommendedName>
        <fullName evidence="4">CsbD-like domain-containing protein</fullName>
    </recommendedName>
</protein>
<gene>
    <name evidence="2" type="ORF">BDY21DRAFT_276924</name>
</gene>
<dbReference type="OrthoDB" id="5309565at2759"/>
<feature type="compositionally biased region" description="Low complexity" evidence="1">
    <location>
        <begin position="12"/>
        <end position="29"/>
    </location>
</feature>
<feature type="compositionally biased region" description="Polar residues" evidence="1">
    <location>
        <begin position="100"/>
        <end position="109"/>
    </location>
</feature>
<accession>A0A6A6PDU4</accession>